<dbReference type="OrthoDB" id="2426789at2759"/>
<reference evidence="1" key="1">
    <citation type="submission" date="2021-06" db="EMBL/GenBank/DDBJ databases">
        <authorList>
            <person name="Kallberg Y."/>
            <person name="Tangrot J."/>
            <person name="Rosling A."/>
        </authorList>
    </citation>
    <scope>NUCLEOTIDE SEQUENCE</scope>
    <source>
        <strain evidence="1">IA702</strain>
    </source>
</reference>
<dbReference type="EMBL" id="CAJVPJ010001172">
    <property type="protein sequence ID" value="CAG8579393.1"/>
    <property type="molecule type" value="Genomic_DNA"/>
</dbReference>
<evidence type="ECO:0000313" key="2">
    <source>
        <dbReference type="Proteomes" id="UP000789572"/>
    </source>
</evidence>
<sequence>MSPASDRAKFYYLPERQLTPQEIFDTPERYGKLHGCQMFMVNLCTEVAMHGYFGKLTPGNVIIDYDGWKDIINYTNNDKPVSISGSDWDILFTV</sequence>
<organism evidence="1 2">
    <name type="scientific">Paraglomus occultum</name>
    <dbReference type="NCBI Taxonomy" id="144539"/>
    <lineage>
        <taxon>Eukaryota</taxon>
        <taxon>Fungi</taxon>
        <taxon>Fungi incertae sedis</taxon>
        <taxon>Mucoromycota</taxon>
        <taxon>Glomeromycotina</taxon>
        <taxon>Glomeromycetes</taxon>
        <taxon>Paraglomerales</taxon>
        <taxon>Paraglomeraceae</taxon>
        <taxon>Paraglomus</taxon>
    </lineage>
</organism>
<keyword evidence="2" id="KW-1185">Reference proteome</keyword>
<comment type="caution">
    <text evidence="1">The sequence shown here is derived from an EMBL/GenBank/DDBJ whole genome shotgun (WGS) entry which is preliminary data.</text>
</comment>
<dbReference type="AlphaFoldDB" id="A0A9N9BVM2"/>
<name>A0A9N9BVM2_9GLOM</name>
<dbReference type="Proteomes" id="UP000789572">
    <property type="component" value="Unassembled WGS sequence"/>
</dbReference>
<accession>A0A9N9BVM2</accession>
<evidence type="ECO:0000313" key="1">
    <source>
        <dbReference type="EMBL" id="CAG8579393.1"/>
    </source>
</evidence>
<gene>
    <name evidence="1" type="ORF">POCULU_LOCUS6410</name>
</gene>
<protein>
    <submittedName>
        <fullName evidence="1">2785_t:CDS:1</fullName>
    </submittedName>
</protein>
<proteinExistence type="predicted"/>